<evidence type="ECO:0000256" key="1">
    <source>
        <dbReference type="ARBA" id="ARBA00010800"/>
    </source>
</evidence>
<dbReference type="AlphaFoldDB" id="A0A2A9MNI4"/>
<accession>A0A2A9MNI4</accession>
<sequence>MEMQVESVVFSEAQETQTAQPQTLREAPNSLGKHQSHTEEIAGANGFSSSLNEGAERGEREPNTDSDASAADCKALLAKAEGPKKDEKETQAQLHTWHAPTRSLYLLVAVRFTALAASPSSASPAVCTRQAFAASLQEALERLSGRLGAELILADLLHFEDNLGILRTDTEGAPSLLLALHQIAAIGGSPCHCVLLRTSSVLGALAVPRRPAASLVLV</sequence>
<protein>
    <submittedName>
        <fullName evidence="4">Uncharacterized protein</fullName>
    </submittedName>
</protein>
<dbReference type="InterPro" id="IPR038085">
    <property type="entry name" value="Rnp2-like_sf"/>
</dbReference>
<dbReference type="Pfam" id="PF01900">
    <property type="entry name" value="RNase_P_Rpp14"/>
    <property type="match status" value="1"/>
</dbReference>
<dbReference type="GeneID" id="40308699"/>
<feature type="compositionally biased region" description="Low complexity" evidence="3">
    <location>
        <begin position="12"/>
        <end position="23"/>
    </location>
</feature>
<dbReference type="EMBL" id="NWUJ01000002">
    <property type="protein sequence ID" value="PFH37260.1"/>
    <property type="molecule type" value="Genomic_DNA"/>
</dbReference>
<dbReference type="InterPro" id="IPR002759">
    <property type="entry name" value="Pop5/Rpp14/Rnp2-like"/>
</dbReference>
<name>A0A2A9MNI4_BESBE</name>
<dbReference type="SUPFAM" id="SSF160350">
    <property type="entry name" value="Rnp2-like"/>
    <property type="match status" value="1"/>
</dbReference>
<evidence type="ECO:0000313" key="5">
    <source>
        <dbReference type="Proteomes" id="UP000224006"/>
    </source>
</evidence>
<keyword evidence="5" id="KW-1185">Reference proteome</keyword>
<dbReference type="KEGG" id="bbes:BESB_037180"/>
<feature type="compositionally biased region" description="Basic and acidic residues" evidence="3">
    <location>
        <begin position="54"/>
        <end position="63"/>
    </location>
</feature>
<dbReference type="VEuPathDB" id="ToxoDB:BESB_037180"/>
<evidence type="ECO:0000256" key="2">
    <source>
        <dbReference type="ARBA" id="ARBA00022694"/>
    </source>
</evidence>
<evidence type="ECO:0000313" key="4">
    <source>
        <dbReference type="EMBL" id="PFH37260.1"/>
    </source>
</evidence>
<dbReference type="GO" id="GO:0030677">
    <property type="term" value="C:ribonuclease P complex"/>
    <property type="evidence" value="ECO:0007669"/>
    <property type="project" value="InterPro"/>
</dbReference>
<keyword evidence="2" id="KW-0819">tRNA processing</keyword>
<dbReference type="Proteomes" id="UP000224006">
    <property type="component" value="Chromosome II"/>
</dbReference>
<dbReference type="OrthoDB" id="10532979at2759"/>
<organism evidence="4 5">
    <name type="scientific">Besnoitia besnoiti</name>
    <name type="common">Apicomplexan protozoan</name>
    <dbReference type="NCBI Taxonomy" id="94643"/>
    <lineage>
        <taxon>Eukaryota</taxon>
        <taxon>Sar</taxon>
        <taxon>Alveolata</taxon>
        <taxon>Apicomplexa</taxon>
        <taxon>Conoidasida</taxon>
        <taxon>Coccidia</taxon>
        <taxon>Eucoccidiorida</taxon>
        <taxon>Eimeriorina</taxon>
        <taxon>Sarcocystidae</taxon>
        <taxon>Besnoitia</taxon>
    </lineage>
</organism>
<comment type="similarity">
    <text evidence="1">Belongs to the eukaryotic/archaeal RNase P protein component 2 family.</text>
</comment>
<dbReference type="Gene3D" id="3.30.70.3250">
    <property type="entry name" value="Ribonuclease P, Pop5 subunit"/>
    <property type="match status" value="1"/>
</dbReference>
<gene>
    <name evidence="4" type="ORF">BESB_037180</name>
</gene>
<feature type="region of interest" description="Disordered" evidence="3">
    <location>
        <begin position="1"/>
        <end position="70"/>
    </location>
</feature>
<reference evidence="4 5" key="1">
    <citation type="submission" date="2017-09" db="EMBL/GenBank/DDBJ databases">
        <title>Genome sequencing of Besnoitia besnoiti strain Bb-Ger1.</title>
        <authorList>
            <person name="Schares G."/>
            <person name="Venepally P."/>
            <person name="Lorenzi H.A."/>
        </authorList>
    </citation>
    <scope>NUCLEOTIDE SEQUENCE [LARGE SCALE GENOMIC DNA]</scope>
    <source>
        <strain evidence="4 5">Bb-Ger1</strain>
    </source>
</reference>
<dbReference type="GO" id="GO:0001682">
    <property type="term" value="P:tRNA 5'-leader removal"/>
    <property type="evidence" value="ECO:0007669"/>
    <property type="project" value="InterPro"/>
</dbReference>
<dbReference type="RefSeq" id="XP_029221269.1">
    <property type="nucleotide sequence ID" value="XM_029362304.1"/>
</dbReference>
<comment type="caution">
    <text evidence="4">The sequence shown here is derived from an EMBL/GenBank/DDBJ whole genome shotgun (WGS) entry which is preliminary data.</text>
</comment>
<evidence type="ECO:0000256" key="3">
    <source>
        <dbReference type="SAM" id="MobiDB-lite"/>
    </source>
</evidence>
<proteinExistence type="inferred from homology"/>